<comment type="caution">
    <text evidence="3">The sequence shown here is derived from an EMBL/GenBank/DDBJ whole genome shotgun (WGS) entry which is preliminary data.</text>
</comment>
<proteinExistence type="predicted"/>
<evidence type="ECO:0000313" key="4">
    <source>
        <dbReference type="EMBL" id="CAF1649559.1"/>
    </source>
</evidence>
<reference evidence="3" key="1">
    <citation type="submission" date="2021-02" db="EMBL/GenBank/DDBJ databases">
        <authorList>
            <person name="Nowell W R."/>
        </authorList>
    </citation>
    <scope>NUCLEOTIDE SEQUENCE</scope>
</reference>
<dbReference type="PROSITE" id="PS50297">
    <property type="entry name" value="ANK_REP_REGION"/>
    <property type="match status" value="1"/>
</dbReference>
<protein>
    <submittedName>
        <fullName evidence="3">Uncharacterized protein</fullName>
    </submittedName>
</protein>
<dbReference type="EMBL" id="CAJNOM010003809">
    <property type="protein sequence ID" value="CAF1649559.1"/>
    <property type="molecule type" value="Genomic_DNA"/>
</dbReference>
<dbReference type="AlphaFoldDB" id="A0A815UEV3"/>
<gene>
    <name evidence="2" type="ORF">BJG266_LOCUS44157</name>
    <name evidence="3" type="ORF">BJG266_LOCUS44159</name>
    <name evidence="4" type="ORF">QVE165_LOCUS61102</name>
    <name evidence="5" type="ORF">QVE165_LOCUS61103</name>
</gene>
<dbReference type="PROSITE" id="PS50088">
    <property type="entry name" value="ANK_REPEAT"/>
    <property type="match status" value="1"/>
</dbReference>
<dbReference type="SUPFAM" id="SSF48403">
    <property type="entry name" value="Ankyrin repeat"/>
    <property type="match status" value="1"/>
</dbReference>
<evidence type="ECO:0000313" key="6">
    <source>
        <dbReference type="Proteomes" id="UP000663832"/>
    </source>
</evidence>
<dbReference type="InterPro" id="IPR002110">
    <property type="entry name" value="Ankyrin_rpt"/>
</dbReference>
<dbReference type="SUPFAM" id="SSF56399">
    <property type="entry name" value="ADP-ribosylation"/>
    <property type="match status" value="1"/>
</dbReference>
<dbReference type="Proteomes" id="UP000663832">
    <property type="component" value="Unassembled WGS sequence"/>
</dbReference>
<keyword evidence="6" id="KW-1185">Reference proteome</keyword>
<feature type="repeat" description="ANK" evidence="1">
    <location>
        <begin position="63"/>
        <end position="95"/>
    </location>
</feature>
<dbReference type="SMART" id="SM00248">
    <property type="entry name" value="ANK"/>
    <property type="match status" value="1"/>
</dbReference>
<evidence type="ECO:0000313" key="2">
    <source>
        <dbReference type="EMBL" id="CAF1518796.1"/>
    </source>
</evidence>
<dbReference type="OrthoDB" id="10043520at2759"/>
<evidence type="ECO:0000256" key="1">
    <source>
        <dbReference type="PROSITE-ProRule" id="PRU00023"/>
    </source>
</evidence>
<sequence>MGNNNSEQLETHFDDEFFCSQFDGLSLKPSAFYNACKEGNIAVLRQHLRPLLHKNRLHRIEPNGDIALHAAARAGHALVVELLLTNGFSCTMVNQEGKTAYESALNDEIRHLFHRSISERYSRFNDKNVDKTLNILNKNIHNERVVKQSKDAIQSRYMNRFHRMPKCFRNIIKKLTEARSIEAFEHIIGNLGFSPDNMTGNHMLIQTIFDDYLQTKNANSLIHLYTLNDLYREIREHSDAYTTLIYLHLASLSQRAYQGTCYRGIRMSKFDVTRYYYAMRYNCIIETYNFASTSKVKNVSLLYSGHSETCDQHLYSVLFIFEFSNSCKTAIDLTRVSENLPPLSQYPDEEEVLILPYTLFKVLTVIEATDNEPFTIFLQNIPVPDQSLLSFMYMNQKRLV</sequence>
<evidence type="ECO:0000313" key="7">
    <source>
        <dbReference type="Proteomes" id="UP000663877"/>
    </source>
</evidence>
<dbReference type="Proteomes" id="UP000663877">
    <property type="component" value="Unassembled WGS sequence"/>
</dbReference>
<accession>A0A815UEV3</accession>
<dbReference type="Gene3D" id="1.25.40.20">
    <property type="entry name" value="Ankyrin repeat-containing domain"/>
    <property type="match status" value="1"/>
</dbReference>
<evidence type="ECO:0000313" key="3">
    <source>
        <dbReference type="EMBL" id="CAF1518846.1"/>
    </source>
</evidence>
<keyword evidence="1" id="KW-0040">ANK repeat</keyword>
<dbReference type="EMBL" id="CAJNOI010003457">
    <property type="protein sequence ID" value="CAF1518846.1"/>
    <property type="molecule type" value="Genomic_DNA"/>
</dbReference>
<dbReference type="EMBL" id="CAJNOI010003455">
    <property type="protein sequence ID" value="CAF1518796.1"/>
    <property type="molecule type" value="Genomic_DNA"/>
</dbReference>
<name>A0A815UEV3_9BILA</name>
<evidence type="ECO:0000313" key="5">
    <source>
        <dbReference type="EMBL" id="CAF1649564.1"/>
    </source>
</evidence>
<organism evidence="3 7">
    <name type="scientific">Adineta steineri</name>
    <dbReference type="NCBI Taxonomy" id="433720"/>
    <lineage>
        <taxon>Eukaryota</taxon>
        <taxon>Metazoa</taxon>
        <taxon>Spiralia</taxon>
        <taxon>Gnathifera</taxon>
        <taxon>Rotifera</taxon>
        <taxon>Eurotatoria</taxon>
        <taxon>Bdelloidea</taxon>
        <taxon>Adinetida</taxon>
        <taxon>Adinetidae</taxon>
        <taxon>Adineta</taxon>
    </lineage>
</organism>
<dbReference type="Gene3D" id="3.90.176.10">
    <property type="entry name" value="Toxin ADP-ribosyltransferase, Chain A, domain 1"/>
    <property type="match status" value="1"/>
</dbReference>
<dbReference type="Pfam" id="PF12796">
    <property type="entry name" value="Ank_2"/>
    <property type="match status" value="1"/>
</dbReference>
<dbReference type="EMBL" id="CAJNOM010003810">
    <property type="protein sequence ID" value="CAF1649564.1"/>
    <property type="molecule type" value="Genomic_DNA"/>
</dbReference>
<dbReference type="InterPro" id="IPR036770">
    <property type="entry name" value="Ankyrin_rpt-contain_sf"/>
</dbReference>